<dbReference type="InterPro" id="IPR012327">
    <property type="entry name" value="MeTrfase_D12"/>
</dbReference>
<evidence type="ECO:0000256" key="2">
    <source>
        <dbReference type="ARBA" id="ARBA00022679"/>
    </source>
</evidence>
<evidence type="ECO:0000313" key="4">
    <source>
        <dbReference type="EMBL" id="VVM57934.1"/>
    </source>
</evidence>
<dbReference type="InterPro" id="IPR012263">
    <property type="entry name" value="M_m6A_EcoRV"/>
</dbReference>
<dbReference type="Pfam" id="PF02086">
    <property type="entry name" value="MethyltransfD12"/>
    <property type="match status" value="1"/>
</dbReference>
<dbReference type="SUPFAM" id="SSF53335">
    <property type="entry name" value="S-adenosyl-L-methionine-dependent methyltransferases"/>
    <property type="match status" value="1"/>
</dbReference>
<keyword evidence="1" id="KW-0489">Methyltransferase</keyword>
<dbReference type="EMBL" id="CABVGY010000005">
    <property type="protein sequence ID" value="VVM57934.1"/>
    <property type="molecule type" value="Genomic_DNA"/>
</dbReference>
<dbReference type="PIRSF" id="PIRSF000398">
    <property type="entry name" value="M_m6A_EcoRV"/>
    <property type="match status" value="1"/>
</dbReference>
<dbReference type="AlphaFoldDB" id="A0A5E6QNS5"/>
<proteinExistence type="predicted"/>
<gene>
    <name evidence="4" type="ORF">PS659_01155</name>
</gene>
<accession>A0A5E6QNS5</accession>
<dbReference type="PANTHER" id="PTHR30481:SF4">
    <property type="entry name" value="SITE-SPECIFIC DNA-METHYLTRANSFERASE (ADENINE-SPECIFIC)"/>
    <property type="match status" value="1"/>
</dbReference>
<dbReference type="InterPro" id="IPR029063">
    <property type="entry name" value="SAM-dependent_MTases_sf"/>
</dbReference>
<dbReference type="GO" id="GO:0009307">
    <property type="term" value="P:DNA restriction-modification system"/>
    <property type="evidence" value="ECO:0007669"/>
    <property type="project" value="InterPro"/>
</dbReference>
<dbReference type="GO" id="GO:0032259">
    <property type="term" value="P:methylation"/>
    <property type="evidence" value="ECO:0007669"/>
    <property type="project" value="UniProtKB-KW"/>
</dbReference>
<keyword evidence="2" id="KW-0808">Transferase</keyword>
<dbReference type="GO" id="GO:1904047">
    <property type="term" value="F:S-adenosyl-L-methionine binding"/>
    <property type="evidence" value="ECO:0007669"/>
    <property type="project" value="TreeGrafter"/>
</dbReference>
<evidence type="ECO:0000313" key="5">
    <source>
        <dbReference type="Proteomes" id="UP000326729"/>
    </source>
</evidence>
<dbReference type="PANTHER" id="PTHR30481">
    <property type="entry name" value="DNA ADENINE METHYLASE"/>
    <property type="match status" value="1"/>
</dbReference>
<keyword evidence="3" id="KW-0949">S-adenosyl-L-methionine</keyword>
<dbReference type="PRINTS" id="PR00505">
    <property type="entry name" value="D12N6MTFRASE"/>
</dbReference>
<protein>
    <submittedName>
        <fullName evidence="4">Uncharacterized protein</fullName>
    </submittedName>
</protein>
<sequence>MEFIMTITAPVIRYHGAKFRLAPWVLQHFPPHTCYVESFGGAAGVLMQKPRSYAEVYNDLDGDIVNLFRVLQDPVTRSGLTDRLVFTPYSREEFELSWEPSSEPIERARRTIIRAQMGFGSAGATKGVTGFRIDTKRQYGTAQSLWATYPEQLAEVGQRLSGVLIENRPAIEVIKAHDGAQTLHYVDPPYVHDTRYKGASSGRYYKHEMDDAAHRDLLDVLLELEGMVVLSGYPSDLYAELLPGWASYSTSARISAARGTASRTECIWLNPACVDRVSQIGLDLGERA</sequence>
<dbReference type="GO" id="GO:0009007">
    <property type="term" value="F:site-specific DNA-methyltransferase (adenine-specific) activity"/>
    <property type="evidence" value="ECO:0007669"/>
    <property type="project" value="UniProtKB-EC"/>
</dbReference>
<evidence type="ECO:0000256" key="1">
    <source>
        <dbReference type="ARBA" id="ARBA00022603"/>
    </source>
</evidence>
<dbReference type="Proteomes" id="UP000326729">
    <property type="component" value="Unassembled WGS sequence"/>
</dbReference>
<name>A0A5E6QNS5_PSEFL</name>
<reference evidence="4 5" key="1">
    <citation type="submission" date="2019-09" db="EMBL/GenBank/DDBJ databases">
        <authorList>
            <person name="Chandra G."/>
            <person name="Truman W A."/>
        </authorList>
    </citation>
    <scope>NUCLEOTIDE SEQUENCE [LARGE SCALE GENOMIC DNA]</scope>
    <source>
        <strain evidence="4">PS659</strain>
    </source>
</reference>
<dbReference type="GO" id="GO:0043565">
    <property type="term" value="F:sequence-specific DNA binding"/>
    <property type="evidence" value="ECO:0007669"/>
    <property type="project" value="TreeGrafter"/>
</dbReference>
<dbReference type="Gene3D" id="3.40.50.150">
    <property type="entry name" value="Vaccinia Virus protein VP39"/>
    <property type="match status" value="2"/>
</dbReference>
<evidence type="ECO:0000256" key="3">
    <source>
        <dbReference type="ARBA" id="ARBA00022691"/>
    </source>
</evidence>
<organism evidence="4 5">
    <name type="scientific">Pseudomonas fluorescens</name>
    <dbReference type="NCBI Taxonomy" id="294"/>
    <lineage>
        <taxon>Bacteria</taxon>
        <taxon>Pseudomonadati</taxon>
        <taxon>Pseudomonadota</taxon>
        <taxon>Gammaproteobacteria</taxon>
        <taxon>Pseudomonadales</taxon>
        <taxon>Pseudomonadaceae</taxon>
        <taxon>Pseudomonas</taxon>
    </lineage>
</organism>
<dbReference type="GO" id="GO:0006298">
    <property type="term" value="P:mismatch repair"/>
    <property type="evidence" value="ECO:0007669"/>
    <property type="project" value="TreeGrafter"/>
</dbReference>